<comment type="caution">
    <text evidence="2">The sequence shown here is derived from an EMBL/GenBank/DDBJ whole genome shotgun (WGS) entry which is preliminary data.</text>
</comment>
<feature type="region of interest" description="Disordered" evidence="1">
    <location>
        <begin position="23"/>
        <end position="71"/>
    </location>
</feature>
<protein>
    <submittedName>
        <fullName evidence="2">Uncharacterized protein</fullName>
    </submittedName>
</protein>
<evidence type="ECO:0000313" key="3">
    <source>
        <dbReference type="Proteomes" id="UP001151760"/>
    </source>
</evidence>
<reference evidence="2" key="1">
    <citation type="journal article" date="2022" name="Int. J. Mol. Sci.">
        <title>Draft Genome of Tanacetum Coccineum: Genomic Comparison of Closely Related Tanacetum-Family Plants.</title>
        <authorList>
            <person name="Yamashiro T."/>
            <person name="Shiraishi A."/>
            <person name="Nakayama K."/>
            <person name="Satake H."/>
        </authorList>
    </citation>
    <scope>NUCLEOTIDE SEQUENCE</scope>
</reference>
<accession>A0ABQ5GJS0</accession>
<organism evidence="2 3">
    <name type="scientific">Tanacetum coccineum</name>
    <dbReference type="NCBI Taxonomy" id="301880"/>
    <lineage>
        <taxon>Eukaryota</taxon>
        <taxon>Viridiplantae</taxon>
        <taxon>Streptophyta</taxon>
        <taxon>Embryophyta</taxon>
        <taxon>Tracheophyta</taxon>
        <taxon>Spermatophyta</taxon>
        <taxon>Magnoliopsida</taxon>
        <taxon>eudicotyledons</taxon>
        <taxon>Gunneridae</taxon>
        <taxon>Pentapetalae</taxon>
        <taxon>asterids</taxon>
        <taxon>campanulids</taxon>
        <taxon>Asterales</taxon>
        <taxon>Asteraceae</taxon>
        <taxon>Asteroideae</taxon>
        <taxon>Anthemideae</taxon>
        <taxon>Anthemidinae</taxon>
        <taxon>Tanacetum</taxon>
    </lineage>
</organism>
<evidence type="ECO:0000256" key="1">
    <source>
        <dbReference type="SAM" id="MobiDB-lite"/>
    </source>
</evidence>
<gene>
    <name evidence="2" type="ORF">Tco_1042660</name>
</gene>
<dbReference type="Proteomes" id="UP001151760">
    <property type="component" value="Unassembled WGS sequence"/>
</dbReference>
<proteinExistence type="predicted"/>
<name>A0ABQ5GJS0_9ASTR</name>
<reference evidence="2" key="2">
    <citation type="submission" date="2022-01" db="EMBL/GenBank/DDBJ databases">
        <authorList>
            <person name="Yamashiro T."/>
            <person name="Shiraishi A."/>
            <person name="Satake H."/>
            <person name="Nakayama K."/>
        </authorList>
    </citation>
    <scope>NUCLEOTIDE SEQUENCE</scope>
</reference>
<dbReference type="EMBL" id="BQNB010018577">
    <property type="protein sequence ID" value="GJT75935.1"/>
    <property type="molecule type" value="Genomic_DNA"/>
</dbReference>
<keyword evidence="3" id="KW-1185">Reference proteome</keyword>
<evidence type="ECO:0000313" key="2">
    <source>
        <dbReference type="EMBL" id="GJT75935.1"/>
    </source>
</evidence>
<sequence>MSTTHQGMSSAEIEQIGTAVAKIAKQHEDNGESDTVGNSISNKKDEEWLGAQHARQATEGEARNFTQIQQV</sequence>